<protein>
    <submittedName>
        <fullName evidence="2">Uncharacterized protein</fullName>
    </submittedName>
</protein>
<dbReference type="EMBL" id="CATQJL010000316">
    <property type="protein sequence ID" value="CAJ0608441.1"/>
    <property type="molecule type" value="Genomic_DNA"/>
</dbReference>
<feature type="transmembrane region" description="Helical" evidence="1">
    <location>
        <begin position="88"/>
        <end position="113"/>
    </location>
</feature>
<reference evidence="2" key="1">
    <citation type="submission" date="2023-07" db="EMBL/GenBank/DDBJ databases">
        <authorList>
            <consortium name="CYATHOMIX"/>
        </authorList>
    </citation>
    <scope>NUCLEOTIDE SEQUENCE</scope>
    <source>
        <strain evidence="2">N/A</strain>
    </source>
</reference>
<accession>A0AA36HDM7</accession>
<dbReference type="AlphaFoldDB" id="A0AA36HDM7"/>
<feature type="transmembrane region" description="Helical" evidence="1">
    <location>
        <begin position="34"/>
        <end position="50"/>
    </location>
</feature>
<comment type="caution">
    <text evidence="2">The sequence shown here is derived from an EMBL/GenBank/DDBJ whole genome shotgun (WGS) entry which is preliminary data.</text>
</comment>
<feature type="transmembrane region" description="Helical" evidence="1">
    <location>
        <begin position="62"/>
        <end position="82"/>
    </location>
</feature>
<name>A0AA36HDM7_CYLNA</name>
<gene>
    <name evidence="2" type="ORF">CYNAS_LOCUS20424</name>
</gene>
<feature type="transmembrane region" description="Helical" evidence="1">
    <location>
        <begin position="125"/>
        <end position="146"/>
    </location>
</feature>
<keyword evidence="1" id="KW-0472">Membrane</keyword>
<keyword evidence="1" id="KW-0812">Transmembrane</keyword>
<evidence type="ECO:0000256" key="1">
    <source>
        <dbReference type="SAM" id="Phobius"/>
    </source>
</evidence>
<keyword evidence="1" id="KW-1133">Transmembrane helix</keyword>
<keyword evidence="3" id="KW-1185">Reference proteome</keyword>
<evidence type="ECO:0000313" key="3">
    <source>
        <dbReference type="Proteomes" id="UP001176961"/>
    </source>
</evidence>
<organism evidence="2 3">
    <name type="scientific">Cylicocyclus nassatus</name>
    <name type="common">Nematode worm</name>
    <dbReference type="NCBI Taxonomy" id="53992"/>
    <lineage>
        <taxon>Eukaryota</taxon>
        <taxon>Metazoa</taxon>
        <taxon>Ecdysozoa</taxon>
        <taxon>Nematoda</taxon>
        <taxon>Chromadorea</taxon>
        <taxon>Rhabditida</taxon>
        <taxon>Rhabditina</taxon>
        <taxon>Rhabditomorpha</taxon>
        <taxon>Strongyloidea</taxon>
        <taxon>Strongylidae</taxon>
        <taxon>Cylicocyclus</taxon>
    </lineage>
</organism>
<dbReference type="Proteomes" id="UP001176961">
    <property type="component" value="Unassembled WGS sequence"/>
</dbReference>
<proteinExistence type="predicted"/>
<feature type="transmembrane region" description="Helical" evidence="1">
    <location>
        <begin position="152"/>
        <end position="171"/>
    </location>
</feature>
<evidence type="ECO:0000313" key="2">
    <source>
        <dbReference type="EMBL" id="CAJ0608441.1"/>
    </source>
</evidence>
<sequence length="176" mass="19384">MQPEQKITTSASFAVLALSRYLLAGDESSWTAMMLGYLLVSVGNLLYCYSFSSQIRLWSNQLAIVVSVYLVVLCYHCFADLVMSIPSLVIVLLLALASSCVTIVGAGSVCQYGHVGDYDSNQASYIRLVGAMCQTAGSSLFVYNLFGERSDTLQMISRFSFYFAQGLLFFANERTF</sequence>